<dbReference type="PANTHER" id="PTHR43133">
    <property type="entry name" value="RNA POLYMERASE ECF-TYPE SIGMA FACTO"/>
    <property type="match status" value="1"/>
</dbReference>
<dbReference type="InterPro" id="IPR013249">
    <property type="entry name" value="RNA_pol_sigma70_r4_t2"/>
</dbReference>
<evidence type="ECO:0000256" key="1">
    <source>
        <dbReference type="ARBA" id="ARBA00010641"/>
    </source>
</evidence>
<evidence type="ECO:0000259" key="6">
    <source>
        <dbReference type="Pfam" id="PF08281"/>
    </source>
</evidence>
<organism evidence="7 8">
    <name type="scientific">Paenibacillus mangrovi</name>
    <dbReference type="NCBI Taxonomy" id="2931978"/>
    <lineage>
        <taxon>Bacteria</taxon>
        <taxon>Bacillati</taxon>
        <taxon>Bacillota</taxon>
        <taxon>Bacilli</taxon>
        <taxon>Bacillales</taxon>
        <taxon>Paenibacillaceae</taxon>
        <taxon>Paenibacillus</taxon>
    </lineage>
</organism>
<dbReference type="SUPFAM" id="SSF88659">
    <property type="entry name" value="Sigma3 and sigma4 domains of RNA polymerase sigma factors"/>
    <property type="match status" value="1"/>
</dbReference>
<evidence type="ECO:0000313" key="7">
    <source>
        <dbReference type="EMBL" id="MCJ8013622.1"/>
    </source>
</evidence>
<evidence type="ECO:0000256" key="4">
    <source>
        <dbReference type="ARBA" id="ARBA00023163"/>
    </source>
</evidence>
<dbReference type="PANTHER" id="PTHR43133:SF51">
    <property type="entry name" value="RNA POLYMERASE SIGMA FACTOR"/>
    <property type="match status" value="1"/>
</dbReference>
<dbReference type="InterPro" id="IPR014284">
    <property type="entry name" value="RNA_pol_sigma-70_dom"/>
</dbReference>
<accession>A0A9X2B6B5</accession>
<comment type="similarity">
    <text evidence="1">Belongs to the sigma-70 factor family. ECF subfamily.</text>
</comment>
<dbReference type="NCBIfam" id="TIGR02937">
    <property type="entry name" value="sigma70-ECF"/>
    <property type="match status" value="1"/>
</dbReference>
<dbReference type="AlphaFoldDB" id="A0A9X2B6B5"/>
<reference evidence="7" key="1">
    <citation type="submission" date="2022-04" db="EMBL/GenBank/DDBJ databases">
        <title>Paenibacillus mangrovi sp. nov., a novel endophytic bacterium isolated from bark of Kandelia candel.</title>
        <authorList>
            <person name="Tuo L."/>
        </authorList>
    </citation>
    <scope>NUCLEOTIDE SEQUENCE</scope>
    <source>
        <strain evidence="7">KQZ6P-2</strain>
    </source>
</reference>
<sequence length="175" mass="20552">MNEELYQIIHRAKHGDREAFADLVRRYKGLVFRYAMGMLNDRMDAEDASQEAFVKAFFSLSNLDNEYAFSSWLFRIVSNLCKDRLKKITKERMLVREVNETIVDTNFSDPLERLSIEEGISRLSVEHREVILLHDIEGFRYEEIADMIEVPLGTIKSRLFAARMALRKQLRGEDK</sequence>
<evidence type="ECO:0000259" key="5">
    <source>
        <dbReference type="Pfam" id="PF04542"/>
    </source>
</evidence>
<protein>
    <submittedName>
        <fullName evidence="7">Sigma-70 family RNA polymerase sigma factor</fullName>
    </submittedName>
</protein>
<dbReference type="RefSeq" id="WP_244727274.1">
    <property type="nucleotide sequence ID" value="NZ_JALIRP010000007.1"/>
</dbReference>
<gene>
    <name evidence="7" type="ORF">MUG84_18010</name>
</gene>
<dbReference type="SUPFAM" id="SSF88946">
    <property type="entry name" value="Sigma2 domain of RNA polymerase sigma factors"/>
    <property type="match status" value="1"/>
</dbReference>
<keyword evidence="2" id="KW-0805">Transcription regulation</keyword>
<keyword evidence="8" id="KW-1185">Reference proteome</keyword>
<dbReference type="GO" id="GO:0006352">
    <property type="term" value="P:DNA-templated transcription initiation"/>
    <property type="evidence" value="ECO:0007669"/>
    <property type="project" value="InterPro"/>
</dbReference>
<proteinExistence type="inferred from homology"/>
<name>A0A9X2B6B5_9BACL</name>
<dbReference type="InterPro" id="IPR036388">
    <property type="entry name" value="WH-like_DNA-bd_sf"/>
</dbReference>
<dbReference type="EMBL" id="JALIRP010000007">
    <property type="protein sequence ID" value="MCJ8013622.1"/>
    <property type="molecule type" value="Genomic_DNA"/>
</dbReference>
<dbReference type="Pfam" id="PF04542">
    <property type="entry name" value="Sigma70_r2"/>
    <property type="match status" value="1"/>
</dbReference>
<dbReference type="GO" id="GO:0003677">
    <property type="term" value="F:DNA binding"/>
    <property type="evidence" value="ECO:0007669"/>
    <property type="project" value="InterPro"/>
</dbReference>
<dbReference type="InterPro" id="IPR013325">
    <property type="entry name" value="RNA_pol_sigma_r2"/>
</dbReference>
<feature type="domain" description="RNA polymerase sigma-70 region 2" evidence="5">
    <location>
        <begin position="23"/>
        <end position="87"/>
    </location>
</feature>
<evidence type="ECO:0000256" key="3">
    <source>
        <dbReference type="ARBA" id="ARBA00023082"/>
    </source>
</evidence>
<dbReference type="Pfam" id="PF08281">
    <property type="entry name" value="Sigma70_r4_2"/>
    <property type="match status" value="1"/>
</dbReference>
<dbReference type="Gene3D" id="1.10.10.10">
    <property type="entry name" value="Winged helix-like DNA-binding domain superfamily/Winged helix DNA-binding domain"/>
    <property type="match status" value="1"/>
</dbReference>
<comment type="caution">
    <text evidence="7">The sequence shown here is derived from an EMBL/GenBank/DDBJ whole genome shotgun (WGS) entry which is preliminary data.</text>
</comment>
<feature type="domain" description="RNA polymerase sigma factor 70 region 4 type 2" evidence="6">
    <location>
        <begin position="114"/>
        <end position="166"/>
    </location>
</feature>
<evidence type="ECO:0000256" key="2">
    <source>
        <dbReference type="ARBA" id="ARBA00023015"/>
    </source>
</evidence>
<dbReference type="InterPro" id="IPR007627">
    <property type="entry name" value="RNA_pol_sigma70_r2"/>
</dbReference>
<dbReference type="Proteomes" id="UP001139347">
    <property type="component" value="Unassembled WGS sequence"/>
</dbReference>
<dbReference type="InterPro" id="IPR013324">
    <property type="entry name" value="RNA_pol_sigma_r3/r4-like"/>
</dbReference>
<dbReference type="Gene3D" id="1.10.1740.10">
    <property type="match status" value="1"/>
</dbReference>
<keyword evidence="3" id="KW-0731">Sigma factor</keyword>
<evidence type="ECO:0000313" key="8">
    <source>
        <dbReference type="Proteomes" id="UP001139347"/>
    </source>
</evidence>
<dbReference type="CDD" id="cd06171">
    <property type="entry name" value="Sigma70_r4"/>
    <property type="match status" value="1"/>
</dbReference>
<dbReference type="InterPro" id="IPR039425">
    <property type="entry name" value="RNA_pol_sigma-70-like"/>
</dbReference>
<keyword evidence="4" id="KW-0804">Transcription</keyword>
<dbReference type="GO" id="GO:0016987">
    <property type="term" value="F:sigma factor activity"/>
    <property type="evidence" value="ECO:0007669"/>
    <property type="project" value="UniProtKB-KW"/>
</dbReference>